<reference evidence="1" key="1">
    <citation type="submission" date="2021-11" db="EMBL/GenBank/DDBJ databases">
        <title>Fusarium solani-melongenae Genome sequencing and assembly.</title>
        <authorList>
            <person name="Xie S."/>
            <person name="Huang L."/>
            <person name="Zhang X."/>
        </authorList>
    </citation>
    <scope>NUCLEOTIDE SEQUENCE</scope>
    <source>
        <strain evidence="1">CRI 24-3</strain>
    </source>
</reference>
<keyword evidence="2" id="KW-1185">Reference proteome</keyword>
<name>A0ACD3YRE0_FUSSC</name>
<accession>A0ACD3YRE0</accession>
<evidence type="ECO:0000313" key="2">
    <source>
        <dbReference type="Proteomes" id="UP000830768"/>
    </source>
</evidence>
<dbReference type="EMBL" id="CP090031">
    <property type="protein sequence ID" value="UPK91523.1"/>
    <property type="molecule type" value="Genomic_DNA"/>
</dbReference>
<evidence type="ECO:0000313" key="1">
    <source>
        <dbReference type="EMBL" id="UPK91523.1"/>
    </source>
</evidence>
<gene>
    <name evidence="1" type="ORF">LCI18_002458</name>
</gene>
<organism evidence="1 2">
    <name type="scientific">Fusarium solani subsp. cucurbitae</name>
    <name type="common">Neocosmosporum cucurbitae</name>
    <dbReference type="NCBI Taxonomy" id="2747967"/>
    <lineage>
        <taxon>Eukaryota</taxon>
        <taxon>Fungi</taxon>
        <taxon>Dikarya</taxon>
        <taxon>Ascomycota</taxon>
        <taxon>Pezizomycotina</taxon>
        <taxon>Sordariomycetes</taxon>
        <taxon>Hypocreomycetidae</taxon>
        <taxon>Hypocreales</taxon>
        <taxon>Nectriaceae</taxon>
        <taxon>Fusarium</taxon>
        <taxon>Fusarium solani species complex</taxon>
    </lineage>
</organism>
<protein>
    <submittedName>
        <fullName evidence="1">Uncharacterized protein</fullName>
    </submittedName>
</protein>
<dbReference type="Proteomes" id="UP000830768">
    <property type="component" value="Chromosome 2"/>
</dbReference>
<sequence>MPPQRNRRARAVSCCDSPKSQANTLQPEDDGSEEDVRPRQRRRNSLDDQENEDELDDEERDDEEMSQHPGRTADEQMAKKLVRYAISCEYSRTTIRRDGIKERVLGNQGRSFKRVFDLAQKQLREVWGMELRELPVREKMTLHEKRQAMKSQSQPKANSNAFILTSTLPEAYRTAAILQPSKTPSADDEATYSAFYTLVISTIWLNGGELSEQKLQRYLTRLNADQNVSMDKTELILKKMEKQGYVIKRVDKPLAGQDGDHTITWHVGPRAKEEVGLDGVMGMVREVYGESWGDDMEKKLRSSLNIKHQRVDGDEQDEPDGDTTMVE</sequence>
<proteinExistence type="predicted"/>